<dbReference type="AlphaFoldDB" id="A0A1Y0EA97"/>
<evidence type="ECO:0000313" key="3">
    <source>
        <dbReference type="EMBL" id="ARU00282.1"/>
    </source>
</evidence>
<protein>
    <submittedName>
        <fullName evidence="3">Uncharacterized protein</fullName>
    </submittedName>
</protein>
<proteinExistence type="predicted"/>
<accession>A0A1Y0EA97</accession>
<name>A0A1Y0EA97_9RHOB</name>
<gene>
    <name evidence="3" type="ORF">LOKVESSMR4R_00951</name>
</gene>
<keyword evidence="2" id="KW-0812">Transmembrane</keyword>
<dbReference type="Proteomes" id="UP000195273">
    <property type="component" value="Chromosome"/>
</dbReference>
<keyword evidence="2" id="KW-0472">Membrane</keyword>
<reference evidence="3 4" key="1">
    <citation type="submission" date="2017-05" db="EMBL/GenBank/DDBJ databases">
        <title>Genome Sequence of Loktanella vestfoldensis Strain SMR4r Isolated from a Culture of the Diatom Skeletonema marinoi.</title>
        <authorList>
            <person name="Topel M."/>
            <person name="Pinder M.I.M."/>
            <person name="Johansson O.N."/>
            <person name="Kourtchenko O."/>
            <person name="Godhe A."/>
            <person name="Clarke A.K."/>
        </authorList>
    </citation>
    <scope>NUCLEOTIDE SEQUENCE [LARGE SCALE GENOMIC DNA]</scope>
    <source>
        <strain evidence="3 4">SMR4r</strain>
    </source>
</reference>
<evidence type="ECO:0000313" key="4">
    <source>
        <dbReference type="Proteomes" id="UP000195273"/>
    </source>
</evidence>
<keyword evidence="4" id="KW-1185">Reference proteome</keyword>
<dbReference type="KEGG" id="lvs:LOKVESSMR4R_00951"/>
<sequence length="81" mass="8479">MSHSENNMNRQVKRHRGPLIGFIALGAFVAILLVWWLGGVVTDAQDATDAQAPATDPALSITAPDDPTTATVPAQNPATAD</sequence>
<feature type="compositionally biased region" description="Polar residues" evidence="1">
    <location>
        <begin position="72"/>
        <end position="81"/>
    </location>
</feature>
<feature type="compositionally biased region" description="Low complexity" evidence="1">
    <location>
        <begin position="49"/>
        <end position="71"/>
    </location>
</feature>
<feature type="region of interest" description="Disordered" evidence="1">
    <location>
        <begin position="49"/>
        <end position="81"/>
    </location>
</feature>
<organism evidence="3 4">
    <name type="scientific">Yoonia vestfoldensis</name>
    <dbReference type="NCBI Taxonomy" id="245188"/>
    <lineage>
        <taxon>Bacteria</taxon>
        <taxon>Pseudomonadati</taxon>
        <taxon>Pseudomonadota</taxon>
        <taxon>Alphaproteobacteria</taxon>
        <taxon>Rhodobacterales</taxon>
        <taxon>Paracoccaceae</taxon>
        <taxon>Yoonia</taxon>
    </lineage>
</organism>
<dbReference type="RefSeq" id="WP_087206527.1">
    <property type="nucleotide sequence ID" value="NZ_CP021431.1"/>
</dbReference>
<dbReference type="OrthoDB" id="7779177at2"/>
<keyword evidence="2" id="KW-1133">Transmembrane helix</keyword>
<dbReference type="EMBL" id="CP021431">
    <property type="protein sequence ID" value="ARU00282.1"/>
    <property type="molecule type" value="Genomic_DNA"/>
</dbReference>
<evidence type="ECO:0000256" key="1">
    <source>
        <dbReference type="SAM" id="MobiDB-lite"/>
    </source>
</evidence>
<evidence type="ECO:0000256" key="2">
    <source>
        <dbReference type="SAM" id="Phobius"/>
    </source>
</evidence>
<feature type="transmembrane region" description="Helical" evidence="2">
    <location>
        <begin position="20"/>
        <end position="38"/>
    </location>
</feature>